<feature type="chain" id="PRO_5032889023" evidence="2">
    <location>
        <begin position="17"/>
        <end position="1199"/>
    </location>
</feature>
<keyword evidence="1" id="KW-1133">Transmembrane helix</keyword>
<keyword evidence="1" id="KW-0812">Transmembrane</keyword>
<dbReference type="EMBL" id="MT218395">
    <property type="protein sequence ID" value="QRX85585.1"/>
    <property type="molecule type" value="mRNA"/>
</dbReference>
<dbReference type="InterPro" id="IPR051173">
    <property type="entry name" value="Ca_channel_alpha-2/delta"/>
</dbReference>
<dbReference type="PROSITE" id="PS50234">
    <property type="entry name" value="VWFA"/>
    <property type="match status" value="1"/>
</dbReference>
<sequence length="1199" mass="138710">MFSIFGLLLLLYNSLGQHQEIEKVLRRLRESVDKFENNFYKNVLEEYGQIGMIKPALEERAERYFSLLDQTNIDFPAAVLQTEKRIERFFNSKIEALRRLASTAEKEALKIDINEELPKSLTDKECSRNLKQLNKNSVKNSQIWEKIKKGEIEQRSGVHIAIESYKCSGEVVRDFNWTGQQKIEKQMIENAKLDSSIMRQYIGTYSGLTRIFPGFNWDYGTEQFGVDLFDPRFRPWFISAESSPRDVLFLLDLSGSAKGMSAHLIKTAVGAVLQTLSPNDFFSGIWYNSKRERVFDNCTGNYDSFVQATSTNKLLFRRLLDKVEERDQASLPAALEMAFSEFFRGKNIQRSGGHRLILLFTDGIEFWPAEAVQRLQKENPLTESIRVFGHSVGHGRDTQAAISWLNCWTNAGLTQAVIGSIAEVKIKSREHLKKLNEILALNYRDKSPTPNERPITWSFPYMDAQKGGPIISLSIPLLGKQPNIYKIINNYSPINSTKQNIRLDGFMGITSIDISFEEIGKVLNLEGEPDLAQAYAFIVDNNGLIYYHPRFYTPPAKIFNIRKTFCHRSTLIRSNVRVPFSKADELIQQQMGYLDSIQHKDILELLNFDENEGKNNKNILIQFRNNLILRNCLKTLEDDFNQFKCFPIPNTPLVVGFVLKKGKTKIILNGKPELENPFELSNRILSSFIPNNQNINTINSSNIIPSSVGILLRKDQLQQFEISTQLSRFNPLNQFIRLIELLPSINNIIGSLILSHLSLLSPNELILLWSKKLENKWKNNINLCNNINNKELIFIRTYLEFKSNSILEYPGIIALFPKCKIISTNDFLINNNKEEEEKNKIIINFDSENDLISVEQLIGRIDSSFNYLAKIGVQLRSYYLQQKFQLAIEHSELLKNNGWNECSIKQYLNRKCFLINTNLFVLATNNLNNSSSQPIHLSNIEPKLFNELLERKLIERITWRNPNSLCPMIFENPRLRQQHFAFSSQQQYLIDSSLYYSSALKNYSFIFKFLQFLFSWLEFFIPSSLFVLASKIPPDQFIPLENIECDNEAIHSQPKEMLEHCTTEKTIFKFQLKNKNENAFWIREKECNRSVGLLPFSRSGLYLLVLDGECKFKTSSTSIMFNSNIRVPNCNLTFELSSLKRRKRTDLDYTNSHPKEFNPLCTSGSSTNIFKKEYLFIIMVLKIIVFNCLLINFNFFDIF</sequence>
<dbReference type="AlphaFoldDB" id="A0A894X6M2"/>
<dbReference type="PANTHER" id="PTHR10166">
    <property type="entry name" value="VOLTAGE-DEPENDENT CALCIUM CHANNEL SUBUNIT ALPHA-2/DELTA-RELATED"/>
    <property type="match status" value="1"/>
</dbReference>
<dbReference type="PANTHER" id="PTHR10166:SF65">
    <property type="entry name" value="VWFA DOMAIN-CONTAINING PROTEIN"/>
    <property type="match status" value="1"/>
</dbReference>
<dbReference type="InterPro" id="IPR002035">
    <property type="entry name" value="VWF_A"/>
</dbReference>
<name>A0A894X6M2_9BILA</name>
<evidence type="ECO:0000256" key="2">
    <source>
        <dbReference type="SAM" id="SignalP"/>
    </source>
</evidence>
<dbReference type="SMART" id="SM00327">
    <property type="entry name" value="VWA"/>
    <property type="match status" value="1"/>
</dbReference>
<dbReference type="GO" id="GO:0005245">
    <property type="term" value="F:voltage-gated calcium channel activity"/>
    <property type="evidence" value="ECO:0007669"/>
    <property type="project" value="TreeGrafter"/>
</dbReference>
<protein>
    <submittedName>
        <fullName evidence="4">Voltage-dependent calcium channel unc-36</fullName>
    </submittedName>
</protein>
<reference evidence="4" key="1">
    <citation type="submission" date="2020-03" db="EMBL/GenBank/DDBJ databases">
        <authorList>
            <person name="Zhou J."/>
            <person name="Ding Z."/>
        </authorList>
    </citation>
    <scope>NUCLEOTIDE SEQUENCE</scope>
</reference>
<dbReference type="GO" id="GO:0005891">
    <property type="term" value="C:voltage-gated calcium channel complex"/>
    <property type="evidence" value="ECO:0007669"/>
    <property type="project" value="TreeGrafter"/>
</dbReference>
<evidence type="ECO:0000313" key="4">
    <source>
        <dbReference type="EMBL" id="QRX85585.1"/>
    </source>
</evidence>
<organism evidence="4">
    <name type="scientific">Meloidogyne graminicola</name>
    <dbReference type="NCBI Taxonomy" id="189291"/>
    <lineage>
        <taxon>Eukaryota</taxon>
        <taxon>Metazoa</taxon>
        <taxon>Ecdysozoa</taxon>
        <taxon>Nematoda</taxon>
        <taxon>Chromadorea</taxon>
        <taxon>Rhabditida</taxon>
        <taxon>Tylenchina</taxon>
        <taxon>Tylenchomorpha</taxon>
        <taxon>Tylenchoidea</taxon>
        <taxon>Meloidogynidae</taxon>
        <taxon>Meloidogyninae</taxon>
        <taxon>Meloidogyne</taxon>
    </lineage>
</organism>
<evidence type="ECO:0000256" key="1">
    <source>
        <dbReference type="SAM" id="Phobius"/>
    </source>
</evidence>
<dbReference type="Pfam" id="PF00092">
    <property type="entry name" value="VWA"/>
    <property type="match status" value="1"/>
</dbReference>
<keyword evidence="1" id="KW-0472">Membrane</keyword>
<dbReference type="SUPFAM" id="SSF53300">
    <property type="entry name" value="vWA-like"/>
    <property type="match status" value="1"/>
</dbReference>
<evidence type="ECO:0000259" key="3">
    <source>
        <dbReference type="PROSITE" id="PS50234"/>
    </source>
</evidence>
<keyword evidence="2" id="KW-0732">Signal</keyword>
<feature type="transmembrane region" description="Helical" evidence="1">
    <location>
        <begin position="1174"/>
        <end position="1196"/>
    </location>
</feature>
<feature type="domain" description="VWFA" evidence="3">
    <location>
        <begin position="246"/>
        <end position="439"/>
    </location>
</feature>
<dbReference type="Gene3D" id="3.40.50.410">
    <property type="entry name" value="von Willebrand factor, type A domain"/>
    <property type="match status" value="1"/>
</dbReference>
<dbReference type="InterPro" id="IPR036465">
    <property type="entry name" value="vWFA_dom_sf"/>
</dbReference>
<proteinExistence type="evidence at transcript level"/>
<feature type="signal peptide" evidence="2">
    <location>
        <begin position="1"/>
        <end position="16"/>
    </location>
</feature>
<accession>A0A894X6M2</accession>